<keyword evidence="6 16" id="KW-0812">Transmembrane</keyword>
<comment type="caution">
    <text evidence="18">The sequence shown here is derived from an EMBL/GenBank/DDBJ whole genome shotgun (WGS) entry which is preliminary data.</text>
</comment>
<dbReference type="PANTHER" id="PTHR15959">
    <property type="entry name" value="SYNTAXIN-18"/>
    <property type="match status" value="1"/>
</dbReference>
<dbReference type="CDD" id="cd15850">
    <property type="entry name" value="SNARE_syntaxin18"/>
    <property type="match status" value="1"/>
</dbReference>
<feature type="transmembrane region" description="Helical" evidence="16">
    <location>
        <begin position="373"/>
        <end position="394"/>
    </location>
</feature>
<evidence type="ECO:0000259" key="17">
    <source>
        <dbReference type="PROSITE" id="PS50192"/>
    </source>
</evidence>
<keyword evidence="12 16" id="KW-0472">Membrane</keyword>
<dbReference type="AlphaFoldDB" id="A0AAD9JEF0"/>
<comment type="subcellular location">
    <subcellularLocation>
        <location evidence="13">Endomembrane system</location>
        <topology evidence="13">Single-pass type IV membrane protein</topology>
    </subcellularLocation>
    <subcellularLocation>
        <location evidence="2">Endoplasmic reticulum membrane</location>
        <topology evidence="2">Single-pass membrane protein</topology>
    </subcellularLocation>
</comment>
<keyword evidence="10 16" id="KW-1133">Transmembrane helix</keyword>
<evidence type="ECO:0000256" key="9">
    <source>
        <dbReference type="ARBA" id="ARBA00022927"/>
    </source>
</evidence>
<dbReference type="InterPro" id="IPR010989">
    <property type="entry name" value="SNARE"/>
</dbReference>
<keyword evidence="11 14" id="KW-0175">Coiled coil</keyword>
<dbReference type="EMBL" id="JAODUP010000356">
    <property type="protein sequence ID" value="KAK2151647.1"/>
    <property type="molecule type" value="Genomic_DNA"/>
</dbReference>
<dbReference type="GO" id="GO:0005789">
    <property type="term" value="C:endoplasmic reticulum membrane"/>
    <property type="evidence" value="ECO:0007669"/>
    <property type="project" value="UniProtKB-SubCell"/>
</dbReference>
<keyword evidence="19" id="KW-1185">Reference proteome</keyword>
<dbReference type="GO" id="GO:0031201">
    <property type="term" value="C:SNARE complex"/>
    <property type="evidence" value="ECO:0007669"/>
    <property type="project" value="TreeGrafter"/>
</dbReference>
<dbReference type="SUPFAM" id="SSF47661">
    <property type="entry name" value="t-snare proteins"/>
    <property type="match status" value="1"/>
</dbReference>
<evidence type="ECO:0000256" key="6">
    <source>
        <dbReference type="ARBA" id="ARBA00022692"/>
    </source>
</evidence>
<accession>A0AAD9JEF0</accession>
<dbReference type="PANTHER" id="PTHR15959:SF0">
    <property type="entry name" value="SYNTAXIN-18"/>
    <property type="match status" value="1"/>
</dbReference>
<feature type="region of interest" description="Disordered" evidence="15">
    <location>
        <begin position="228"/>
        <end position="273"/>
    </location>
</feature>
<gene>
    <name evidence="18" type="ORF">LSH36_356g06016</name>
</gene>
<dbReference type="FunFam" id="1.20.5.110:FF:000015">
    <property type="entry name" value="Syntaxin-18, putative"/>
    <property type="match status" value="1"/>
</dbReference>
<evidence type="ECO:0000256" key="13">
    <source>
        <dbReference type="ARBA" id="ARBA00046280"/>
    </source>
</evidence>
<evidence type="ECO:0000256" key="15">
    <source>
        <dbReference type="SAM" id="MobiDB-lite"/>
    </source>
</evidence>
<dbReference type="PROSITE" id="PS50192">
    <property type="entry name" value="T_SNARE"/>
    <property type="match status" value="1"/>
</dbReference>
<comment type="function">
    <text evidence="1">Syntaxin that may be involved in targeting and fusion of Golgi-derived retrograde transport vesicles with the ER.</text>
</comment>
<evidence type="ECO:0000256" key="14">
    <source>
        <dbReference type="SAM" id="Coils"/>
    </source>
</evidence>
<comment type="similarity">
    <text evidence="3">Belongs to the syntaxin family.</text>
</comment>
<feature type="coiled-coil region" evidence="14">
    <location>
        <begin position="293"/>
        <end position="369"/>
    </location>
</feature>
<keyword evidence="9" id="KW-0653">Protein transport</keyword>
<evidence type="ECO:0000256" key="8">
    <source>
        <dbReference type="ARBA" id="ARBA00022892"/>
    </source>
</evidence>
<feature type="domain" description="T-SNARE coiled-coil homology" evidence="17">
    <location>
        <begin position="304"/>
        <end position="366"/>
    </location>
</feature>
<dbReference type="GO" id="GO:0006890">
    <property type="term" value="P:retrograde vesicle-mediated transport, Golgi to endoplasmic reticulum"/>
    <property type="evidence" value="ECO:0007669"/>
    <property type="project" value="TreeGrafter"/>
</dbReference>
<evidence type="ECO:0000313" key="18">
    <source>
        <dbReference type="EMBL" id="KAK2151647.1"/>
    </source>
</evidence>
<keyword evidence="5" id="KW-0813">Transport</keyword>
<dbReference type="GO" id="GO:0015031">
    <property type="term" value="P:protein transport"/>
    <property type="evidence" value="ECO:0007669"/>
    <property type="project" value="UniProtKB-KW"/>
</dbReference>
<dbReference type="InterPro" id="IPR019529">
    <property type="entry name" value="Syntaxin-18_N"/>
</dbReference>
<evidence type="ECO:0000256" key="4">
    <source>
        <dbReference type="ARBA" id="ARBA00019409"/>
    </source>
</evidence>
<protein>
    <recommendedName>
        <fullName evidence="4">Syntaxin-18</fullName>
    </recommendedName>
</protein>
<evidence type="ECO:0000256" key="10">
    <source>
        <dbReference type="ARBA" id="ARBA00022989"/>
    </source>
</evidence>
<name>A0AAD9JEF0_9ANNE</name>
<reference evidence="18" key="1">
    <citation type="journal article" date="2023" name="Mol. Biol. Evol.">
        <title>Third-Generation Sequencing Reveals the Adaptive Role of the Epigenome in Three Deep-Sea Polychaetes.</title>
        <authorList>
            <person name="Perez M."/>
            <person name="Aroh O."/>
            <person name="Sun Y."/>
            <person name="Lan Y."/>
            <person name="Juniper S.K."/>
            <person name="Young C.R."/>
            <person name="Angers B."/>
            <person name="Qian P.Y."/>
        </authorList>
    </citation>
    <scope>NUCLEOTIDE SEQUENCE</scope>
    <source>
        <strain evidence="18">P08H-3</strain>
    </source>
</reference>
<evidence type="ECO:0000256" key="7">
    <source>
        <dbReference type="ARBA" id="ARBA00022824"/>
    </source>
</evidence>
<evidence type="ECO:0000256" key="5">
    <source>
        <dbReference type="ARBA" id="ARBA00022448"/>
    </source>
</evidence>
<evidence type="ECO:0000256" key="3">
    <source>
        <dbReference type="ARBA" id="ARBA00009063"/>
    </source>
</evidence>
<feature type="compositionally biased region" description="Basic and acidic residues" evidence="15">
    <location>
        <begin position="239"/>
        <end position="271"/>
    </location>
</feature>
<keyword evidence="7" id="KW-0256">Endoplasmic reticulum</keyword>
<evidence type="ECO:0000256" key="11">
    <source>
        <dbReference type="ARBA" id="ARBA00023054"/>
    </source>
</evidence>
<sequence>MEPEDPEFQPQGYNHCTNLDQQHRRGIIPYTGSNISITVVGIPGDEKFQESLWAELKLKENDTLLTYTGPQDVHQKIMDISYHILECNQDRNKPPFDYGRVQLWRSISTGKIEQDQVTDITQLKEFLLEHRKDYINVGSYYGVEKSLMTDAERDQIDSEAETCIKLCSESVKTLKHSVPDGKWLPQIKQHRETVIRLIEAYLKVVCNIFSEQRAIRVKRVVDKRKLSRLEPESAPQKESFQDRIGKRERQNEPPLEGKRVAENGNTKKENNNYKPHLLFNEENILENMSPEEIQMFEHENQQLYNEMNNMVDEVKKIEGKVVEIAQLQEIFTEKVLEQDKDIDRIADTVVGATENIKEANEDIREALKNNAGLRVWILFFLIVLSCTLLFLDWYNP</sequence>
<keyword evidence="8" id="KW-0931">ER-Golgi transport</keyword>
<organism evidence="18 19">
    <name type="scientific">Paralvinella palmiformis</name>
    <dbReference type="NCBI Taxonomy" id="53620"/>
    <lineage>
        <taxon>Eukaryota</taxon>
        <taxon>Metazoa</taxon>
        <taxon>Spiralia</taxon>
        <taxon>Lophotrochozoa</taxon>
        <taxon>Annelida</taxon>
        <taxon>Polychaeta</taxon>
        <taxon>Sedentaria</taxon>
        <taxon>Canalipalpata</taxon>
        <taxon>Terebellida</taxon>
        <taxon>Terebelliformia</taxon>
        <taxon>Alvinellidae</taxon>
        <taxon>Paralvinella</taxon>
    </lineage>
</organism>
<dbReference type="Gene3D" id="1.20.5.110">
    <property type="match status" value="1"/>
</dbReference>
<dbReference type="SUPFAM" id="SSF58038">
    <property type="entry name" value="SNARE fusion complex"/>
    <property type="match status" value="1"/>
</dbReference>
<dbReference type="Proteomes" id="UP001208570">
    <property type="component" value="Unassembled WGS sequence"/>
</dbReference>
<evidence type="ECO:0000256" key="2">
    <source>
        <dbReference type="ARBA" id="ARBA00004389"/>
    </source>
</evidence>
<proteinExistence type="inferred from homology"/>
<evidence type="ECO:0000256" key="1">
    <source>
        <dbReference type="ARBA" id="ARBA00003746"/>
    </source>
</evidence>
<evidence type="ECO:0000256" key="16">
    <source>
        <dbReference type="SAM" id="Phobius"/>
    </source>
</evidence>
<dbReference type="Pfam" id="PF10496">
    <property type="entry name" value="Syntaxin-18_N"/>
    <property type="match status" value="1"/>
</dbReference>
<evidence type="ECO:0000313" key="19">
    <source>
        <dbReference type="Proteomes" id="UP001208570"/>
    </source>
</evidence>
<evidence type="ECO:0000256" key="12">
    <source>
        <dbReference type="ARBA" id="ARBA00023136"/>
    </source>
</evidence>
<dbReference type="InterPro" id="IPR000727">
    <property type="entry name" value="T_SNARE_dom"/>
</dbReference>